<dbReference type="Proteomes" id="UP000235145">
    <property type="component" value="Unassembled WGS sequence"/>
</dbReference>
<accession>A0A9R1VUC9</accession>
<feature type="compositionally biased region" description="Basic residues" evidence="2">
    <location>
        <begin position="29"/>
        <end position="40"/>
    </location>
</feature>
<reference evidence="4 5" key="1">
    <citation type="journal article" date="2017" name="Nat. Commun.">
        <title>Genome assembly with in vitro proximity ligation data and whole-genome triplication in lettuce.</title>
        <authorList>
            <person name="Reyes-Chin-Wo S."/>
            <person name="Wang Z."/>
            <person name="Yang X."/>
            <person name="Kozik A."/>
            <person name="Arikit S."/>
            <person name="Song C."/>
            <person name="Xia L."/>
            <person name="Froenicke L."/>
            <person name="Lavelle D.O."/>
            <person name="Truco M.J."/>
            <person name="Xia R."/>
            <person name="Zhu S."/>
            <person name="Xu C."/>
            <person name="Xu H."/>
            <person name="Xu X."/>
            <person name="Cox K."/>
            <person name="Korf I."/>
            <person name="Meyers B.C."/>
            <person name="Michelmore R.W."/>
        </authorList>
    </citation>
    <scope>NUCLEOTIDE SEQUENCE [LARGE SCALE GENOMIC DNA]</scope>
    <source>
        <strain evidence="5">cv. Salinas</strain>
        <tissue evidence="4">Seedlings</tissue>
    </source>
</reference>
<evidence type="ECO:0000256" key="1">
    <source>
        <dbReference type="PROSITE-ProRule" id="PRU00047"/>
    </source>
</evidence>
<feature type="compositionally biased region" description="Polar residues" evidence="2">
    <location>
        <begin position="75"/>
        <end position="96"/>
    </location>
</feature>
<evidence type="ECO:0000313" key="4">
    <source>
        <dbReference type="EMBL" id="KAJ0212660.1"/>
    </source>
</evidence>
<keyword evidence="1" id="KW-0479">Metal-binding</keyword>
<gene>
    <name evidence="4" type="ORF">LSAT_V11C400177260</name>
</gene>
<organism evidence="4 5">
    <name type="scientific">Lactuca sativa</name>
    <name type="common">Garden lettuce</name>
    <dbReference type="NCBI Taxonomy" id="4236"/>
    <lineage>
        <taxon>Eukaryota</taxon>
        <taxon>Viridiplantae</taxon>
        <taxon>Streptophyta</taxon>
        <taxon>Embryophyta</taxon>
        <taxon>Tracheophyta</taxon>
        <taxon>Spermatophyta</taxon>
        <taxon>Magnoliopsida</taxon>
        <taxon>eudicotyledons</taxon>
        <taxon>Gunneridae</taxon>
        <taxon>Pentapetalae</taxon>
        <taxon>asterids</taxon>
        <taxon>campanulids</taxon>
        <taxon>Asterales</taxon>
        <taxon>Asteraceae</taxon>
        <taxon>Cichorioideae</taxon>
        <taxon>Cichorieae</taxon>
        <taxon>Lactucinae</taxon>
        <taxon>Lactuca</taxon>
    </lineage>
</organism>
<evidence type="ECO:0000259" key="3">
    <source>
        <dbReference type="PROSITE" id="PS50158"/>
    </source>
</evidence>
<keyword evidence="1" id="KW-0863">Zinc-finger</keyword>
<protein>
    <recommendedName>
        <fullName evidence="3">CCHC-type domain-containing protein</fullName>
    </recommendedName>
</protein>
<dbReference type="GO" id="GO:0003676">
    <property type="term" value="F:nucleic acid binding"/>
    <property type="evidence" value="ECO:0007669"/>
    <property type="project" value="InterPro"/>
</dbReference>
<evidence type="ECO:0000313" key="5">
    <source>
        <dbReference type="Proteomes" id="UP000235145"/>
    </source>
</evidence>
<dbReference type="EMBL" id="NBSK02000004">
    <property type="protein sequence ID" value="KAJ0212660.1"/>
    <property type="molecule type" value="Genomic_DNA"/>
</dbReference>
<keyword evidence="5" id="KW-1185">Reference proteome</keyword>
<keyword evidence="1" id="KW-0862">Zinc</keyword>
<dbReference type="PROSITE" id="PS50158">
    <property type="entry name" value="ZF_CCHC"/>
    <property type="match status" value="1"/>
</dbReference>
<dbReference type="InterPro" id="IPR036875">
    <property type="entry name" value="Znf_CCHC_sf"/>
</dbReference>
<name>A0A9R1VUC9_LACSA</name>
<dbReference type="AlphaFoldDB" id="A0A9R1VUC9"/>
<proteinExistence type="predicted"/>
<comment type="caution">
    <text evidence="4">The sequence shown here is derived from an EMBL/GenBank/DDBJ whole genome shotgun (WGS) entry which is preliminary data.</text>
</comment>
<dbReference type="GO" id="GO:0008270">
    <property type="term" value="F:zinc ion binding"/>
    <property type="evidence" value="ECO:0007669"/>
    <property type="project" value="UniProtKB-KW"/>
</dbReference>
<dbReference type="SUPFAM" id="SSF57756">
    <property type="entry name" value="Retrovirus zinc finger-like domains"/>
    <property type="match status" value="1"/>
</dbReference>
<sequence>MMNMNGLKPFHPNIGPDLTSQLLPPKNHVPIRRPKKKRRSSATEYDSARGTGTVRCSKCGNVGHNGRSCKGQAVGGSQVNGNDVGQNVSVGQNSGDVNKWKNLMV</sequence>
<feature type="region of interest" description="Disordered" evidence="2">
    <location>
        <begin position="1"/>
        <end position="105"/>
    </location>
</feature>
<dbReference type="InterPro" id="IPR001878">
    <property type="entry name" value="Znf_CCHC"/>
</dbReference>
<evidence type="ECO:0000256" key="2">
    <source>
        <dbReference type="SAM" id="MobiDB-lite"/>
    </source>
</evidence>
<feature type="domain" description="CCHC-type" evidence="3">
    <location>
        <begin position="55"/>
        <end position="70"/>
    </location>
</feature>